<reference evidence="2" key="1">
    <citation type="journal article" date="2023" name="BMC Genomics">
        <title>Chromosome-level genome assemblies of Cutaneotrichosporon spp. (Trichosporonales, Basidiomycota) reveal imbalanced evolution between nucleotide sequences and chromosome synteny.</title>
        <authorList>
            <person name="Kobayashi Y."/>
            <person name="Kayamori A."/>
            <person name="Aoki K."/>
            <person name="Shiwa Y."/>
            <person name="Matsutani M."/>
            <person name="Fujita N."/>
            <person name="Sugita T."/>
            <person name="Iwasaki W."/>
            <person name="Tanaka N."/>
            <person name="Takashima M."/>
        </authorList>
    </citation>
    <scope>NUCLEOTIDE SEQUENCE</scope>
    <source>
        <strain evidence="2">HIS016</strain>
    </source>
</reference>
<keyword evidence="3" id="KW-1185">Reference proteome</keyword>
<gene>
    <name evidence="2" type="ORF">CspeluHIS016_0502570</name>
</gene>
<dbReference type="AlphaFoldDB" id="A0AAD3TXC4"/>
<proteinExistence type="predicted"/>
<evidence type="ECO:0000313" key="3">
    <source>
        <dbReference type="Proteomes" id="UP001222932"/>
    </source>
</evidence>
<feature type="region of interest" description="Disordered" evidence="1">
    <location>
        <begin position="99"/>
        <end position="142"/>
    </location>
</feature>
<organism evidence="2 3">
    <name type="scientific">Cutaneotrichosporon spelunceum</name>
    <dbReference type="NCBI Taxonomy" id="1672016"/>
    <lineage>
        <taxon>Eukaryota</taxon>
        <taxon>Fungi</taxon>
        <taxon>Dikarya</taxon>
        <taxon>Basidiomycota</taxon>
        <taxon>Agaricomycotina</taxon>
        <taxon>Tremellomycetes</taxon>
        <taxon>Trichosporonales</taxon>
        <taxon>Trichosporonaceae</taxon>
        <taxon>Cutaneotrichosporon</taxon>
    </lineage>
</organism>
<reference evidence="2" key="2">
    <citation type="submission" date="2023-06" db="EMBL/GenBank/DDBJ databases">
        <authorList>
            <person name="Kobayashi Y."/>
            <person name="Kayamori A."/>
            <person name="Aoki K."/>
            <person name="Shiwa Y."/>
            <person name="Fujita N."/>
            <person name="Sugita T."/>
            <person name="Iwasaki W."/>
            <person name="Tanaka N."/>
            <person name="Takashima M."/>
        </authorList>
    </citation>
    <scope>NUCLEOTIDE SEQUENCE</scope>
    <source>
        <strain evidence="2">HIS016</strain>
    </source>
</reference>
<accession>A0AAD3TXC4</accession>
<name>A0AAD3TXC4_9TREE</name>
<feature type="compositionally biased region" description="Basic and acidic residues" evidence="1">
    <location>
        <begin position="117"/>
        <end position="142"/>
    </location>
</feature>
<sequence length="142" mass="15446">MRYSVVAVCIGLEVLARAGFAKIAPHVFGKLSEIIGLGGDLDAILEGLTEEVMHADDDMTEEDTVAAKLAQLNVNPQSNLMATQFADRIWMCGCNKQAQEGQEWSDMSSVTSSEGSGSDKENVPMPEPDHNVKEPPLKKRKE</sequence>
<comment type="caution">
    <text evidence="2">The sequence shown here is derived from an EMBL/GenBank/DDBJ whole genome shotgun (WGS) entry which is preliminary data.</text>
</comment>
<feature type="compositionally biased region" description="Low complexity" evidence="1">
    <location>
        <begin position="105"/>
        <end position="116"/>
    </location>
</feature>
<evidence type="ECO:0000256" key="1">
    <source>
        <dbReference type="SAM" id="MobiDB-lite"/>
    </source>
</evidence>
<dbReference type="Proteomes" id="UP001222932">
    <property type="component" value="Unassembled WGS sequence"/>
</dbReference>
<evidence type="ECO:0000313" key="2">
    <source>
        <dbReference type="EMBL" id="GMK58225.1"/>
    </source>
</evidence>
<protein>
    <submittedName>
        <fullName evidence="2">Uncharacterized protein</fullName>
    </submittedName>
</protein>
<dbReference type="EMBL" id="BTCM01000005">
    <property type="protein sequence ID" value="GMK58225.1"/>
    <property type="molecule type" value="Genomic_DNA"/>
</dbReference>